<gene>
    <name evidence="2" type="ORF">VE26_05255</name>
</gene>
<comment type="caution">
    <text evidence="2">The sequence shown here is derived from an EMBL/GenBank/DDBJ whole genome shotgun (WGS) entry which is preliminary data.</text>
</comment>
<proteinExistence type="predicted"/>
<keyword evidence="3" id="KW-1185">Reference proteome</keyword>
<dbReference type="RefSeq" id="WP_046104048.1">
    <property type="nucleotide sequence ID" value="NZ_JZEY01000054.1"/>
</dbReference>
<dbReference type="AlphaFoldDB" id="A0A0F5FLA8"/>
<dbReference type="STRING" id="429727.VE26_05255"/>
<name>A0A0F5FLA8_9HYPH</name>
<dbReference type="EMBL" id="JZEY01000054">
    <property type="protein sequence ID" value="KKB09355.1"/>
    <property type="molecule type" value="Genomic_DNA"/>
</dbReference>
<evidence type="ECO:0000313" key="2">
    <source>
        <dbReference type="EMBL" id="KKB09355.1"/>
    </source>
</evidence>
<organism evidence="2 3">
    <name type="scientific">Devosia chinhatensis</name>
    <dbReference type="NCBI Taxonomy" id="429727"/>
    <lineage>
        <taxon>Bacteria</taxon>
        <taxon>Pseudomonadati</taxon>
        <taxon>Pseudomonadota</taxon>
        <taxon>Alphaproteobacteria</taxon>
        <taxon>Hyphomicrobiales</taxon>
        <taxon>Devosiaceae</taxon>
        <taxon>Devosia</taxon>
    </lineage>
</organism>
<reference evidence="2 3" key="1">
    <citation type="submission" date="2015-03" db="EMBL/GenBank/DDBJ databases">
        <authorList>
            <person name="Hassan Y."/>
            <person name="Lepp D."/>
            <person name="Li X.-Z."/>
            <person name="Zhou T."/>
        </authorList>
    </citation>
    <scope>NUCLEOTIDE SEQUENCE [LARGE SCALE GENOMIC DNA]</scope>
    <source>
        <strain evidence="2 3">IPL18</strain>
    </source>
</reference>
<protein>
    <recommendedName>
        <fullName evidence="4">Polysaccharide biosynthesis protein GumN</fullName>
    </recommendedName>
</protein>
<dbReference type="OrthoDB" id="9806326at2"/>
<sequence>MQIRPWHAALASLVFGVGSAQAAPALWKVSDGDSAVWLFGSVHLLPPDLDWRSPRLDKIMSKVDRVYFEADISIEAQMEVAPLSFQLGFSQDGRLLSEKIGPDLTDRLRSAAETYGLEMPLLLTMEPWMAATTLSFGPLQELGYDPLLGVEQILAQDVPKERQGYLETTEQQLSFLAGGSMDEQISMLEATLKTLDATQGDIDVMVNAWMDGDPEALGEVFIGQMGEFDDGMVTRLIDERNHHWTDQIATMLETNESALLVVGAAHLVGDISVVRLLEGRGFTSERVQ</sequence>
<feature type="signal peptide" evidence="1">
    <location>
        <begin position="1"/>
        <end position="22"/>
    </location>
</feature>
<accession>A0A0F5FLA8</accession>
<dbReference type="Proteomes" id="UP000033649">
    <property type="component" value="Unassembled WGS sequence"/>
</dbReference>
<evidence type="ECO:0000256" key="1">
    <source>
        <dbReference type="SAM" id="SignalP"/>
    </source>
</evidence>
<evidence type="ECO:0000313" key="3">
    <source>
        <dbReference type="Proteomes" id="UP000033649"/>
    </source>
</evidence>
<feature type="chain" id="PRO_5002486726" description="Polysaccharide biosynthesis protein GumN" evidence="1">
    <location>
        <begin position="23"/>
        <end position="288"/>
    </location>
</feature>
<dbReference type="InterPro" id="IPR002816">
    <property type="entry name" value="TraB/PrgY/GumN_fam"/>
</dbReference>
<dbReference type="PANTHER" id="PTHR40590:SF1">
    <property type="entry name" value="CYTOPLASMIC PROTEIN"/>
    <property type="match status" value="1"/>
</dbReference>
<dbReference type="CDD" id="cd14789">
    <property type="entry name" value="Tiki"/>
    <property type="match status" value="1"/>
</dbReference>
<keyword evidence="1" id="KW-0732">Signal</keyword>
<dbReference type="PANTHER" id="PTHR40590">
    <property type="entry name" value="CYTOPLASMIC PROTEIN-RELATED"/>
    <property type="match status" value="1"/>
</dbReference>
<dbReference type="InterPro" id="IPR047111">
    <property type="entry name" value="YbaP-like"/>
</dbReference>
<dbReference type="Pfam" id="PF01963">
    <property type="entry name" value="TraB_PrgY_gumN"/>
    <property type="match status" value="1"/>
</dbReference>
<evidence type="ECO:0008006" key="4">
    <source>
        <dbReference type="Google" id="ProtNLM"/>
    </source>
</evidence>
<dbReference type="PATRIC" id="fig|429727.3.peg.1088"/>